<dbReference type="Pfam" id="PF01471">
    <property type="entry name" value="PG_binding_1"/>
    <property type="match status" value="1"/>
</dbReference>
<evidence type="ECO:0000313" key="10">
    <source>
        <dbReference type="EMBL" id="PYF13000.1"/>
    </source>
</evidence>
<dbReference type="InterPro" id="IPR045380">
    <property type="entry name" value="LD_TPept_scaffold_dom"/>
</dbReference>
<dbReference type="InterPro" id="IPR052905">
    <property type="entry name" value="LD-transpeptidase_YkuD-like"/>
</dbReference>
<dbReference type="InterPro" id="IPR038063">
    <property type="entry name" value="Transpep_catalytic_dom"/>
</dbReference>
<comment type="similarity">
    <text evidence="2">Belongs to the YkuD family.</text>
</comment>
<evidence type="ECO:0000313" key="11">
    <source>
        <dbReference type="Proteomes" id="UP000247727"/>
    </source>
</evidence>
<evidence type="ECO:0000256" key="7">
    <source>
        <dbReference type="PROSITE-ProRule" id="PRU01373"/>
    </source>
</evidence>
<feature type="active site" description="Nucleophile" evidence="7">
    <location>
        <position position="451"/>
    </location>
</feature>
<name>A0A318U3C9_9RHOB</name>
<feature type="active site" description="Proton donor/acceptor" evidence="7">
    <location>
        <position position="432"/>
    </location>
</feature>
<dbReference type="PANTHER" id="PTHR41533">
    <property type="entry name" value="L,D-TRANSPEPTIDASE HI_1667-RELATED"/>
    <property type="match status" value="1"/>
</dbReference>
<reference evidence="10 11" key="1">
    <citation type="submission" date="2018-06" db="EMBL/GenBank/DDBJ databases">
        <title>Genomic Encyclopedia of Type Strains, Phase III (KMG-III): the genomes of soil and plant-associated and newly described type strains.</title>
        <authorList>
            <person name="Whitman W."/>
        </authorList>
    </citation>
    <scope>NUCLEOTIDE SEQUENCE [LARGE SCALE GENOMIC DNA]</scope>
    <source>
        <strain evidence="10 11">JA737</strain>
    </source>
</reference>
<keyword evidence="5 7" id="KW-0573">Peptidoglycan synthesis</keyword>
<dbReference type="InterPro" id="IPR005490">
    <property type="entry name" value="LD_TPept_cat_dom"/>
</dbReference>
<dbReference type="InterPro" id="IPR036365">
    <property type="entry name" value="PGBD-like_sf"/>
</dbReference>
<comment type="caution">
    <text evidence="10">The sequence shown here is derived from an EMBL/GenBank/DDBJ whole genome shotgun (WGS) entry which is preliminary data.</text>
</comment>
<dbReference type="Gene3D" id="2.40.440.10">
    <property type="entry name" value="L,D-transpeptidase catalytic domain-like"/>
    <property type="match status" value="1"/>
</dbReference>
<dbReference type="SUPFAM" id="SSF47090">
    <property type="entry name" value="PGBD-like"/>
    <property type="match status" value="1"/>
</dbReference>
<dbReference type="GO" id="GO:0009252">
    <property type="term" value="P:peptidoglycan biosynthetic process"/>
    <property type="evidence" value="ECO:0007669"/>
    <property type="project" value="UniProtKB-UniPathway"/>
</dbReference>
<comment type="pathway">
    <text evidence="1 7">Cell wall biogenesis; peptidoglycan biosynthesis.</text>
</comment>
<feature type="domain" description="L,D-TPase catalytic" evidence="9">
    <location>
        <begin position="300"/>
        <end position="480"/>
    </location>
</feature>
<evidence type="ECO:0000256" key="4">
    <source>
        <dbReference type="ARBA" id="ARBA00022960"/>
    </source>
</evidence>
<evidence type="ECO:0000259" key="9">
    <source>
        <dbReference type="PROSITE" id="PS52029"/>
    </source>
</evidence>
<dbReference type="Proteomes" id="UP000247727">
    <property type="component" value="Unassembled WGS sequence"/>
</dbReference>
<sequence>MTAYCSGMGRAALVAMMMAGGAMAPFVAADPARAQTISGFAQAVAESTAVSPDLSAFYATHGYAPLWTTAESATRRAAFFAALDQADANGLPSARYGADDLRARFASIETERERGQLEAAVSLAYLAWARDINSGALEPKKIDPGIVREIRRPDPQALLSGLAASPAPARFLRDLTPKSPRYAALVKARLDLQTQIATGGWGPQVSAKRLGPGDTGPAVVTLRDRLIRMGYLDRSVAASYDAALQTAVQTYQLDQGIKADGIAGEGTLAEINRAPEERMKSILVAMERLRWMNGLDLGKRHIWVNLPDFTARVIDDGKMSFETVTVVGMNQGDRRTPEFSDQMEMMVINPSWSVPRSITVKEYLPMMQRNPGAAGHIQLIDSRGRAVSRGSVNFAAYNARNFPFAMRQAPSNGNALGLVKFLFPNPYNIYLHDTPSKSLFQKDVRAFSHGCIRVGRPFDLAYALLAAQESDPEGYFKSVLNTGAETTVKLREPVPVHLVYFTALPNARGRIEYRDDVYGRDAALFAALDKAGVELAPLTN</sequence>
<dbReference type="Pfam" id="PF20142">
    <property type="entry name" value="Scaffold"/>
    <property type="match status" value="1"/>
</dbReference>
<evidence type="ECO:0000256" key="2">
    <source>
        <dbReference type="ARBA" id="ARBA00005992"/>
    </source>
</evidence>
<keyword evidence="6 7" id="KW-0961">Cell wall biogenesis/degradation</keyword>
<proteinExistence type="inferred from homology"/>
<dbReference type="AlphaFoldDB" id="A0A318U3C9"/>
<dbReference type="SUPFAM" id="SSF141523">
    <property type="entry name" value="L,D-transpeptidase catalytic domain-like"/>
    <property type="match status" value="1"/>
</dbReference>
<dbReference type="GO" id="GO:0004180">
    <property type="term" value="F:carboxypeptidase activity"/>
    <property type="evidence" value="ECO:0007669"/>
    <property type="project" value="UniProtKB-ARBA"/>
</dbReference>
<evidence type="ECO:0000256" key="3">
    <source>
        <dbReference type="ARBA" id="ARBA00022679"/>
    </source>
</evidence>
<accession>A0A318U3C9</accession>
<dbReference type="InterPro" id="IPR002477">
    <property type="entry name" value="Peptidoglycan-bd-like"/>
</dbReference>
<dbReference type="GO" id="GO:0016740">
    <property type="term" value="F:transferase activity"/>
    <property type="evidence" value="ECO:0007669"/>
    <property type="project" value="UniProtKB-KW"/>
</dbReference>
<feature type="signal peptide" evidence="8">
    <location>
        <begin position="1"/>
        <end position="24"/>
    </location>
</feature>
<dbReference type="PROSITE" id="PS52029">
    <property type="entry name" value="LD_TPASE"/>
    <property type="match status" value="1"/>
</dbReference>
<dbReference type="EMBL" id="QJTK01000001">
    <property type="protein sequence ID" value="PYF13000.1"/>
    <property type="molecule type" value="Genomic_DNA"/>
</dbReference>
<gene>
    <name evidence="10" type="ORF">C8J30_101385</name>
</gene>
<dbReference type="InterPro" id="IPR036366">
    <property type="entry name" value="PGBDSf"/>
</dbReference>
<protein>
    <submittedName>
        <fullName evidence="10">Murein L,D-transpeptidase YcbB/YkuD</fullName>
    </submittedName>
</protein>
<dbReference type="UniPathway" id="UPA00219"/>
<dbReference type="GO" id="GO:0008360">
    <property type="term" value="P:regulation of cell shape"/>
    <property type="evidence" value="ECO:0007669"/>
    <property type="project" value="UniProtKB-UniRule"/>
</dbReference>
<dbReference type="CDD" id="cd16913">
    <property type="entry name" value="YkuD_like"/>
    <property type="match status" value="1"/>
</dbReference>
<dbReference type="Gene3D" id="1.10.101.10">
    <property type="entry name" value="PGBD-like superfamily/PGBD"/>
    <property type="match status" value="1"/>
</dbReference>
<organism evidence="10 11">
    <name type="scientific">Rhodobacter viridis</name>
    <dbReference type="NCBI Taxonomy" id="1054202"/>
    <lineage>
        <taxon>Bacteria</taxon>
        <taxon>Pseudomonadati</taxon>
        <taxon>Pseudomonadota</taxon>
        <taxon>Alphaproteobacteria</taxon>
        <taxon>Rhodobacterales</taxon>
        <taxon>Rhodobacter group</taxon>
        <taxon>Rhodobacter</taxon>
    </lineage>
</organism>
<dbReference type="Pfam" id="PF03734">
    <property type="entry name" value="YkuD"/>
    <property type="match status" value="1"/>
</dbReference>
<evidence type="ECO:0000256" key="8">
    <source>
        <dbReference type="SAM" id="SignalP"/>
    </source>
</evidence>
<dbReference type="GO" id="GO:0071555">
    <property type="term" value="P:cell wall organization"/>
    <property type="evidence" value="ECO:0007669"/>
    <property type="project" value="UniProtKB-UniRule"/>
</dbReference>
<keyword evidence="11" id="KW-1185">Reference proteome</keyword>
<evidence type="ECO:0000256" key="5">
    <source>
        <dbReference type="ARBA" id="ARBA00022984"/>
    </source>
</evidence>
<keyword evidence="4 7" id="KW-0133">Cell shape</keyword>
<feature type="chain" id="PRO_5016401937" evidence="8">
    <location>
        <begin position="25"/>
        <end position="540"/>
    </location>
</feature>
<dbReference type="PANTHER" id="PTHR41533:SF2">
    <property type="entry name" value="BLR7131 PROTEIN"/>
    <property type="match status" value="1"/>
</dbReference>
<keyword evidence="3" id="KW-0808">Transferase</keyword>
<keyword evidence="8" id="KW-0732">Signal</keyword>
<evidence type="ECO:0000256" key="6">
    <source>
        <dbReference type="ARBA" id="ARBA00023316"/>
    </source>
</evidence>
<evidence type="ECO:0000256" key="1">
    <source>
        <dbReference type="ARBA" id="ARBA00004752"/>
    </source>
</evidence>